<dbReference type="PANTHER" id="PTHR43133">
    <property type="entry name" value="RNA POLYMERASE ECF-TYPE SIGMA FACTO"/>
    <property type="match status" value="1"/>
</dbReference>
<dbReference type="CDD" id="cd06171">
    <property type="entry name" value="Sigma70_r4"/>
    <property type="match status" value="1"/>
</dbReference>
<organism evidence="8 9">
    <name type="scientific">Streptacidiphilus fuscans</name>
    <dbReference type="NCBI Taxonomy" id="2789292"/>
    <lineage>
        <taxon>Bacteria</taxon>
        <taxon>Bacillati</taxon>
        <taxon>Actinomycetota</taxon>
        <taxon>Actinomycetes</taxon>
        <taxon>Kitasatosporales</taxon>
        <taxon>Streptomycetaceae</taxon>
        <taxon>Streptacidiphilus</taxon>
    </lineage>
</organism>
<dbReference type="InterPro" id="IPR007627">
    <property type="entry name" value="RNA_pol_sigma70_r2"/>
</dbReference>
<gene>
    <name evidence="8" type="ORF">I2501_03930</name>
</gene>
<evidence type="ECO:0000256" key="5">
    <source>
        <dbReference type="SAM" id="MobiDB-lite"/>
    </source>
</evidence>
<dbReference type="NCBIfam" id="TIGR02937">
    <property type="entry name" value="sigma70-ECF"/>
    <property type="match status" value="1"/>
</dbReference>
<dbReference type="Pfam" id="PF04542">
    <property type="entry name" value="Sigma70_r2"/>
    <property type="match status" value="1"/>
</dbReference>
<name>A0A931FCI0_9ACTN</name>
<comment type="caution">
    <text evidence="8">The sequence shown here is derived from an EMBL/GenBank/DDBJ whole genome shotgun (WGS) entry which is preliminary data.</text>
</comment>
<reference evidence="8" key="1">
    <citation type="submission" date="2020-11" db="EMBL/GenBank/DDBJ databases">
        <title>Isolation and identification of active actinomycetes.</title>
        <authorList>
            <person name="Yu B."/>
        </authorList>
    </citation>
    <scope>NUCLEOTIDE SEQUENCE</scope>
    <source>
        <strain evidence="8">NEAU-YB345</strain>
    </source>
</reference>
<protein>
    <submittedName>
        <fullName evidence="8">Sigma-70 family RNA polymerase sigma factor</fullName>
    </submittedName>
</protein>
<evidence type="ECO:0000313" key="9">
    <source>
        <dbReference type="Proteomes" id="UP000657385"/>
    </source>
</evidence>
<keyword evidence="4" id="KW-0804">Transcription</keyword>
<accession>A0A931FCI0</accession>
<dbReference type="AlphaFoldDB" id="A0A931FCI0"/>
<evidence type="ECO:0000256" key="4">
    <source>
        <dbReference type="ARBA" id="ARBA00023163"/>
    </source>
</evidence>
<keyword evidence="3" id="KW-0731">Sigma factor</keyword>
<dbReference type="Pfam" id="PF08281">
    <property type="entry name" value="Sigma70_r4_2"/>
    <property type="match status" value="1"/>
</dbReference>
<evidence type="ECO:0000256" key="3">
    <source>
        <dbReference type="ARBA" id="ARBA00023082"/>
    </source>
</evidence>
<evidence type="ECO:0000259" key="6">
    <source>
        <dbReference type="Pfam" id="PF04542"/>
    </source>
</evidence>
<evidence type="ECO:0000313" key="8">
    <source>
        <dbReference type="EMBL" id="MBF9067190.1"/>
    </source>
</evidence>
<proteinExistence type="inferred from homology"/>
<feature type="region of interest" description="Disordered" evidence="5">
    <location>
        <begin position="1"/>
        <end position="56"/>
    </location>
</feature>
<dbReference type="SUPFAM" id="SSF88659">
    <property type="entry name" value="Sigma3 and sigma4 domains of RNA polymerase sigma factors"/>
    <property type="match status" value="1"/>
</dbReference>
<dbReference type="GO" id="GO:0003677">
    <property type="term" value="F:DNA binding"/>
    <property type="evidence" value="ECO:0007669"/>
    <property type="project" value="InterPro"/>
</dbReference>
<keyword evidence="2" id="KW-0805">Transcription regulation</keyword>
<feature type="domain" description="RNA polymerase sigma factor 70 region 4 type 2" evidence="7">
    <location>
        <begin position="180"/>
        <end position="229"/>
    </location>
</feature>
<evidence type="ECO:0000256" key="2">
    <source>
        <dbReference type="ARBA" id="ARBA00023015"/>
    </source>
</evidence>
<comment type="similarity">
    <text evidence="1">Belongs to the sigma-70 factor family. ECF subfamily.</text>
</comment>
<dbReference type="InterPro" id="IPR013249">
    <property type="entry name" value="RNA_pol_sigma70_r4_t2"/>
</dbReference>
<evidence type="ECO:0000259" key="7">
    <source>
        <dbReference type="Pfam" id="PF08281"/>
    </source>
</evidence>
<dbReference type="Proteomes" id="UP000657385">
    <property type="component" value="Unassembled WGS sequence"/>
</dbReference>
<dbReference type="Gene3D" id="1.10.1740.10">
    <property type="match status" value="1"/>
</dbReference>
<dbReference type="SUPFAM" id="SSF88946">
    <property type="entry name" value="Sigma2 domain of RNA polymerase sigma factors"/>
    <property type="match status" value="1"/>
</dbReference>
<feature type="domain" description="RNA polymerase sigma-70 region 2" evidence="6">
    <location>
        <begin position="79"/>
        <end position="146"/>
    </location>
</feature>
<dbReference type="Gene3D" id="1.10.10.10">
    <property type="entry name" value="Winged helix-like DNA-binding domain superfamily/Winged helix DNA-binding domain"/>
    <property type="match status" value="1"/>
</dbReference>
<dbReference type="PANTHER" id="PTHR43133:SF66">
    <property type="entry name" value="ECF RNA POLYMERASE SIGMA FACTOR SIGK"/>
    <property type="match status" value="1"/>
</dbReference>
<dbReference type="InterPro" id="IPR013325">
    <property type="entry name" value="RNA_pol_sigma_r2"/>
</dbReference>
<dbReference type="GO" id="GO:0006352">
    <property type="term" value="P:DNA-templated transcription initiation"/>
    <property type="evidence" value="ECO:0007669"/>
    <property type="project" value="InterPro"/>
</dbReference>
<evidence type="ECO:0000256" key="1">
    <source>
        <dbReference type="ARBA" id="ARBA00010641"/>
    </source>
</evidence>
<dbReference type="InterPro" id="IPR014284">
    <property type="entry name" value="RNA_pol_sigma-70_dom"/>
</dbReference>
<dbReference type="InterPro" id="IPR039425">
    <property type="entry name" value="RNA_pol_sigma-70-like"/>
</dbReference>
<sequence length="238" mass="25753">MRNRESGCGPACRALPAGTAGTAGSGSKGRGSAVDGPHSVRRGDGGEPAFLGTPAVPGQRPEDLLLLVAKGDQDAFAALYERIAAPVLGIVRSVVRDPAQSEEVAQEVLVEVWRTAARFRPDRGGAFAWVLTIAHRRAVDRVRSAQAATDREHKAALLDRTPAYDEVAEAVDHRLEREHVRRCLQALTQLQRESVVLAYYRGLSYREVAELLAVPLGTVKARMRDGLIRMRDCLGVTA</sequence>
<dbReference type="EMBL" id="JADPRT010000002">
    <property type="protein sequence ID" value="MBF9067190.1"/>
    <property type="molecule type" value="Genomic_DNA"/>
</dbReference>
<dbReference type="GO" id="GO:0016987">
    <property type="term" value="F:sigma factor activity"/>
    <property type="evidence" value="ECO:0007669"/>
    <property type="project" value="UniProtKB-KW"/>
</dbReference>
<keyword evidence="9" id="KW-1185">Reference proteome</keyword>
<dbReference type="NCBIfam" id="NF007228">
    <property type="entry name" value="PRK09646.1"/>
    <property type="match status" value="1"/>
</dbReference>
<dbReference type="InterPro" id="IPR036388">
    <property type="entry name" value="WH-like_DNA-bd_sf"/>
</dbReference>
<dbReference type="InterPro" id="IPR013324">
    <property type="entry name" value="RNA_pol_sigma_r3/r4-like"/>
</dbReference>